<proteinExistence type="predicted"/>
<feature type="domain" description="Nuclease associated modular" evidence="1">
    <location>
        <begin position="139"/>
        <end position="155"/>
    </location>
</feature>
<keyword evidence="3" id="KW-1185">Reference proteome</keyword>
<organism evidence="2 3">
    <name type="scientific">Arthrobacter sunyaminii</name>
    <dbReference type="NCBI Taxonomy" id="2816859"/>
    <lineage>
        <taxon>Bacteria</taxon>
        <taxon>Bacillati</taxon>
        <taxon>Actinomycetota</taxon>
        <taxon>Actinomycetes</taxon>
        <taxon>Micrococcales</taxon>
        <taxon>Micrococcaceae</taxon>
        <taxon>Arthrobacter</taxon>
    </lineage>
</organism>
<evidence type="ECO:0000259" key="1">
    <source>
        <dbReference type="SMART" id="SM00496"/>
    </source>
</evidence>
<feature type="domain" description="Nuclease associated modular" evidence="1">
    <location>
        <begin position="177"/>
        <end position="193"/>
    </location>
</feature>
<name>A0A975PD12_9MICC</name>
<dbReference type="SUPFAM" id="SSF64496">
    <property type="entry name" value="DNA-binding domain of intron-encoded endonucleases"/>
    <property type="match status" value="1"/>
</dbReference>
<gene>
    <name evidence="2" type="ORF">KG104_11380</name>
</gene>
<dbReference type="CDD" id="cd10443">
    <property type="entry name" value="GIY-YIG_HE_Tlr8p_PBC-V_like"/>
    <property type="match status" value="1"/>
</dbReference>
<dbReference type="InterPro" id="IPR003611">
    <property type="entry name" value="NUMOD3"/>
</dbReference>
<dbReference type="SMART" id="SM00496">
    <property type="entry name" value="IENR2"/>
    <property type="match status" value="3"/>
</dbReference>
<protein>
    <submittedName>
        <fullName evidence="2">NUMOD3 motif protein</fullName>
    </submittedName>
</protein>
<evidence type="ECO:0000313" key="2">
    <source>
        <dbReference type="EMBL" id="QWQ35118.1"/>
    </source>
</evidence>
<dbReference type="RefSeq" id="WP_207347077.1">
    <property type="nucleotide sequence ID" value="NZ_CP076456.1"/>
</dbReference>
<dbReference type="GO" id="GO:0003677">
    <property type="term" value="F:DNA binding"/>
    <property type="evidence" value="ECO:0007669"/>
    <property type="project" value="InterPro"/>
</dbReference>
<dbReference type="Pfam" id="PF07460">
    <property type="entry name" value="NUMOD3"/>
    <property type="match status" value="2"/>
</dbReference>
<dbReference type="EMBL" id="CP076456">
    <property type="protein sequence ID" value="QWQ35118.1"/>
    <property type="molecule type" value="Genomic_DNA"/>
</dbReference>
<feature type="domain" description="Nuclease associated modular" evidence="1">
    <location>
        <begin position="201"/>
        <end position="217"/>
    </location>
</feature>
<evidence type="ECO:0000313" key="3">
    <source>
        <dbReference type="Proteomes" id="UP000680588"/>
    </source>
</evidence>
<dbReference type="Proteomes" id="UP000680588">
    <property type="component" value="Chromosome"/>
</dbReference>
<accession>A0A975PD12</accession>
<reference evidence="2" key="1">
    <citation type="submission" date="2021-06" db="EMBL/GenBank/DDBJ databases">
        <title>Novel species in genus Arthrobacter.</title>
        <authorList>
            <person name="Zhang G."/>
        </authorList>
    </citation>
    <scope>NUCLEOTIDE SEQUENCE</scope>
    <source>
        <strain evidence="2">Zg-ZUI122</strain>
    </source>
</reference>
<dbReference type="KEGG" id="asun:KG104_11380"/>
<sequence length="264" mass="29629">METTTTAPVGFVYGIRLHGEREYRYVGMTTKTVARRFAQHLKCARDGRKTPFYDWLRKQDQQGVRADELQEVWDLTDLGQSEIDWIAYLKRDGHRLLNLSEGGLGPTGVLWTAEQREAARLRSTGRKGLSRFGEANPFYGRSHTPEQRLKWAEERKGQYAGQENPNFGKFGAEHPGFGHSMTAVARQELSEARAGAGNPNFGKQASTETRAKMSAARLGRPMPSSHRSAHTRHHTNKGIEKADCRYCVENSATQSLSSESESES</sequence>
<dbReference type="AlphaFoldDB" id="A0A975PD12"/>